<reference evidence="1" key="1">
    <citation type="submission" date="2014-11" db="EMBL/GenBank/DDBJ databases">
        <authorList>
            <person name="Amaro Gonzalez C."/>
        </authorList>
    </citation>
    <scope>NUCLEOTIDE SEQUENCE</scope>
</reference>
<name>A0A0E9SPM5_ANGAN</name>
<reference evidence="1" key="2">
    <citation type="journal article" date="2015" name="Fish Shellfish Immunol.">
        <title>Early steps in the European eel (Anguilla anguilla)-Vibrio vulnificus interaction in the gills: Role of the RtxA13 toxin.</title>
        <authorList>
            <person name="Callol A."/>
            <person name="Pajuelo D."/>
            <person name="Ebbesson L."/>
            <person name="Teles M."/>
            <person name="MacKenzie S."/>
            <person name="Amaro C."/>
        </authorList>
    </citation>
    <scope>NUCLEOTIDE SEQUENCE</scope>
</reference>
<protein>
    <submittedName>
        <fullName evidence="1">Uncharacterized protein</fullName>
    </submittedName>
</protein>
<dbReference type="EMBL" id="GBXM01065942">
    <property type="protein sequence ID" value="JAH42635.1"/>
    <property type="molecule type" value="Transcribed_RNA"/>
</dbReference>
<sequence length="49" mass="5603">MYLLSSAWSQVYEGKAKFKKCDQIAFLQVGNVSLSNSFTQKTSRASKYY</sequence>
<evidence type="ECO:0000313" key="1">
    <source>
        <dbReference type="EMBL" id="JAH42635.1"/>
    </source>
</evidence>
<dbReference type="AlphaFoldDB" id="A0A0E9SPM5"/>
<organism evidence="1">
    <name type="scientific">Anguilla anguilla</name>
    <name type="common">European freshwater eel</name>
    <name type="synonym">Muraena anguilla</name>
    <dbReference type="NCBI Taxonomy" id="7936"/>
    <lineage>
        <taxon>Eukaryota</taxon>
        <taxon>Metazoa</taxon>
        <taxon>Chordata</taxon>
        <taxon>Craniata</taxon>
        <taxon>Vertebrata</taxon>
        <taxon>Euteleostomi</taxon>
        <taxon>Actinopterygii</taxon>
        <taxon>Neopterygii</taxon>
        <taxon>Teleostei</taxon>
        <taxon>Anguilliformes</taxon>
        <taxon>Anguillidae</taxon>
        <taxon>Anguilla</taxon>
    </lineage>
</organism>
<proteinExistence type="predicted"/>
<accession>A0A0E9SPM5</accession>